<evidence type="ECO:0000259" key="1">
    <source>
        <dbReference type="Pfam" id="PF05523"/>
    </source>
</evidence>
<gene>
    <name evidence="2" type="ORF">H6G24_19240</name>
</gene>
<protein>
    <submittedName>
        <fullName evidence="2">WxcM-like domain-containing protein</fullName>
    </submittedName>
</protein>
<dbReference type="InterPro" id="IPR011051">
    <property type="entry name" value="RmlC_Cupin_sf"/>
</dbReference>
<name>A0ABR8AD14_9CYAN</name>
<organism evidence="2 3">
    <name type="scientific">Calothrix parietina FACHB-288</name>
    <dbReference type="NCBI Taxonomy" id="2692896"/>
    <lineage>
        <taxon>Bacteria</taxon>
        <taxon>Bacillati</taxon>
        <taxon>Cyanobacteriota</taxon>
        <taxon>Cyanophyceae</taxon>
        <taxon>Nostocales</taxon>
        <taxon>Calotrichaceae</taxon>
        <taxon>Calothrix</taxon>
    </lineage>
</organism>
<reference evidence="2 3" key="1">
    <citation type="journal article" date="2020" name="ISME J.">
        <title>Comparative genomics reveals insights into cyanobacterial evolution and habitat adaptation.</title>
        <authorList>
            <person name="Chen M.Y."/>
            <person name="Teng W.K."/>
            <person name="Zhao L."/>
            <person name="Hu C.X."/>
            <person name="Zhou Y.K."/>
            <person name="Han B.P."/>
            <person name="Song L.R."/>
            <person name="Shu W.S."/>
        </authorList>
    </citation>
    <scope>NUCLEOTIDE SEQUENCE [LARGE SCALE GENOMIC DNA]</scope>
    <source>
        <strain evidence="2 3">FACHB-288</strain>
    </source>
</reference>
<dbReference type="Pfam" id="PF05523">
    <property type="entry name" value="FdtA"/>
    <property type="match status" value="1"/>
</dbReference>
<dbReference type="CDD" id="cd20292">
    <property type="entry name" value="cupin_QdtA-like"/>
    <property type="match status" value="1"/>
</dbReference>
<feature type="domain" description="Sugar 3,4-ketoisomerase QdtA cupin" evidence="1">
    <location>
        <begin position="5"/>
        <end position="133"/>
    </location>
</feature>
<dbReference type="InterPro" id="IPR008894">
    <property type="entry name" value="QdtA_cupin_dom"/>
</dbReference>
<dbReference type="Proteomes" id="UP000658514">
    <property type="component" value="Unassembled WGS sequence"/>
</dbReference>
<accession>A0ABR8AD14</accession>
<dbReference type="EMBL" id="JACJQH010000030">
    <property type="protein sequence ID" value="MBD2197614.1"/>
    <property type="molecule type" value="Genomic_DNA"/>
</dbReference>
<keyword evidence="3" id="KW-1185">Reference proteome</keyword>
<dbReference type="InterPro" id="IPR014710">
    <property type="entry name" value="RmlC-like_jellyroll"/>
</dbReference>
<evidence type="ECO:0000313" key="3">
    <source>
        <dbReference type="Proteomes" id="UP000658514"/>
    </source>
</evidence>
<dbReference type="RefSeq" id="WP_190547307.1">
    <property type="nucleotide sequence ID" value="NZ_CAWPNO010000063.1"/>
</dbReference>
<dbReference type="SUPFAM" id="SSF51182">
    <property type="entry name" value="RmlC-like cupins"/>
    <property type="match status" value="1"/>
</dbReference>
<dbReference type="Gene3D" id="2.60.120.10">
    <property type="entry name" value="Jelly Rolls"/>
    <property type="match status" value="1"/>
</dbReference>
<sequence>MTIEDCRIIHLPKVQDPRGNLTFIEGKKHVPFDIKRAYYLYDVPGGAERGGHAHQQLEQLIIAMSGSFDVVLDDGHGQWRFHLNRSYYGLYISSMVWRELDNFSSGSVCMVLASTYYEESDYYRNYDEFIKAVRKIDNGSPVS</sequence>
<comment type="caution">
    <text evidence="2">The sequence shown here is derived from an EMBL/GenBank/DDBJ whole genome shotgun (WGS) entry which is preliminary data.</text>
</comment>
<proteinExistence type="predicted"/>
<evidence type="ECO:0000313" key="2">
    <source>
        <dbReference type="EMBL" id="MBD2197614.1"/>
    </source>
</evidence>